<proteinExistence type="predicted"/>
<keyword evidence="3" id="KW-1185">Reference proteome</keyword>
<organism evidence="2 3">
    <name type="scientific">Ophiocordyceps australis</name>
    <dbReference type="NCBI Taxonomy" id="1399860"/>
    <lineage>
        <taxon>Eukaryota</taxon>
        <taxon>Fungi</taxon>
        <taxon>Dikarya</taxon>
        <taxon>Ascomycota</taxon>
        <taxon>Pezizomycotina</taxon>
        <taxon>Sordariomycetes</taxon>
        <taxon>Hypocreomycetidae</taxon>
        <taxon>Hypocreales</taxon>
        <taxon>Ophiocordycipitaceae</taxon>
        <taxon>Ophiocordyceps</taxon>
    </lineage>
</organism>
<gene>
    <name evidence="2" type="ORF">CDD81_2334</name>
</gene>
<feature type="compositionally biased region" description="Polar residues" evidence="1">
    <location>
        <begin position="104"/>
        <end position="121"/>
    </location>
</feature>
<accession>A0A2C5XRS9</accession>
<dbReference type="EMBL" id="NJET01000170">
    <property type="protein sequence ID" value="PHH59975.1"/>
    <property type="molecule type" value="Genomic_DNA"/>
</dbReference>
<name>A0A2C5XRS9_9HYPO</name>
<protein>
    <submittedName>
        <fullName evidence="2">Uncharacterized protein</fullName>
    </submittedName>
</protein>
<dbReference type="AlphaFoldDB" id="A0A2C5XRS9"/>
<dbReference type="STRING" id="1399860.A0A2C5XRS9"/>
<dbReference type="OrthoDB" id="3550599at2759"/>
<feature type="region of interest" description="Disordered" evidence="1">
    <location>
        <begin position="104"/>
        <end position="125"/>
    </location>
</feature>
<reference evidence="2 3" key="1">
    <citation type="submission" date="2017-06" db="EMBL/GenBank/DDBJ databases">
        <title>Ant-infecting Ophiocordyceps genomes reveal a high diversity of potential behavioral manipulation genes and a possible major role for enterotoxins.</title>
        <authorList>
            <person name="De Bekker C."/>
            <person name="Evans H.C."/>
            <person name="Brachmann A."/>
            <person name="Hughes D.P."/>
        </authorList>
    </citation>
    <scope>NUCLEOTIDE SEQUENCE [LARGE SCALE GENOMIC DNA]</scope>
    <source>
        <strain evidence="2 3">Map64</strain>
    </source>
</reference>
<evidence type="ECO:0000313" key="3">
    <source>
        <dbReference type="Proteomes" id="UP000226192"/>
    </source>
</evidence>
<dbReference type="Proteomes" id="UP000226192">
    <property type="component" value="Unassembled WGS sequence"/>
</dbReference>
<comment type="caution">
    <text evidence="2">The sequence shown here is derived from an EMBL/GenBank/DDBJ whole genome shotgun (WGS) entry which is preliminary data.</text>
</comment>
<sequence>MDGPGLEMSMLVHSEQNAAVDLSLPSLTATESNSFDRTSLSFMKPERVPLRQMVDNFEHSKRRKQLNRELWARKSAPATNATYFGPHDGIGSTEVAVAPWLQTTPSKKTPNSFNRLAPNSQSRKKSLELPFPQHTQRVTQAKDSRLLTKLDVTDINEEMAPPKMTVFDLTAFDAMIYQQSAASKPPPGVQIPATYPTTTRFVPSRSRRIFVHANPAIHQVHNRSDEWYKEKAQQIKLRGGRKRWFGKVAARRRWMRAERLHEQELASIPGCGRRSFIPQPWSFNRPLNFGHVTESQLPSRLIQDQAWRRASVWFRDVETKRNLEYMELKKAERNALTKFNSISEAERVA</sequence>
<evidence type="ECO:0000313" key="2">
    <source>
        <dbReference type="EMBL" id="PHH59975.1"/>
    </source>
</evidence>
<evidence type="ECO:0000256" key="1">
    <source>
        <dbReference type="SAM" id="MobiDB-lite"/>
    </source>
</evidence>